<name>A0A521F129_9ACTN</name>
<feature type="region of interest" description="Disordered" evidence="1">
    <location>
        <begin position="151"/>
        <end position="253"/>
    </location>
</feature>
<sequence>MDLEEVAGELYALPPGDFVAARTEAARRARAAGDRALAREIGALGKPSTAAWGCNALVQEAPDEIAGLVELGDLLREAQKTLAGDELRRLGTQRSRLLAALTRQARAVAARRGHPLSDAVADQVEETLRAALADPDAGEALLAGRLTAPLSTRSLGFGGRPDLRVVPPPPRRTPSRPGRTAAAPAPRSRGSGREDAARRAAEERRRAARERRERELAAAREEADEARQAAAEAEETARAAAERAERAARRQEELAAHAEELAAELERVRGQVATAEAEAARASRRSAAADRAAERAADDRDRAAARVTELEQAPLEA</sequence>
<proteinExistence type="predicted"/>
<accession>A0A521F129</accession>
<evidence type="ECO:0000313" key="2">
    <source>
        <dbReference type="EMBL" id="SMO89817.1"/>
    </source>
</evidence>
<dbReference type="AlphaFoldDB" id="A0A521F129"/>
<feature type="compositionally biased region" description="Basic and acidic residues" evidence="1">
    <location>
        <begin position="235"/>
        <end position="253"/>
    </location>
</feature>
<keyword evidence="3" id="KW-1185">Reference proteome</keyword>
<organism evidence="2 3">
    <name type="scientific">Geodermatophilus aquaeductus</name>
    <dbReference type="NCBI Taxonomy" id="1564161"/>
    <lineage>
        <taxon>Bacteria</taxon>
        <taxon>Bacillati</taxon>
        <taxon>Actinomycetota</taxon>
        <taxon>Actinomycetes</taxon>
        <taxon>Geodermatophilales</taxon>
        <taxon>Geodermatophilaceae</taxon>
        <taxon>Geodermatophilus</taxon>
    </lineage>
</organism>
<dbReference type="RefSeq" id="WP_142459588.1">
    <property type="nucleotide sequence ID" value="NZ_FXTJ01000006.1"/>
</dbReference>
<gene>
    <name evidence="2" type="ORF">SAMN06273567_106251</name>
</gene>
<protein>
    <submittedName>
        <fullName evidence="2">Uncharacterized protein</fullName>
    </submittedName>
</protein>
<feature type="compositionally biased region" description="Low complexity" evidence="1">
    <location>
        <begin position="175"/>
        <end position="189"/>
    </location>
</feature>
<dbReference type="Proteomes" id="UP000317484">
    <property type="component" value="Unassembled WGS sequence"/>
</dbReference>
<reference evidence="2 3" key="1">
    <citation type="submission" date="2017-05" db="EMBL/GenBank/DDBJ databases">
        <authorList>
            <person name="Varghese N."/>
            <person name="Submissions S."/>
        </authorList>
    </citation>
    <scope>NUCLEOTIDE SEQUENCE [LARGE SCALE GENOMIC DNA]</scope>
    <source>
        <strain evidence="2 3">DSM 46834</strain>
    </source>
</reference>
<feature type="compositionally biased region" description="Basic and acidic residues" evidence="1">
    <location>
        <begin position="287"/>
        <end position="304"/>
    </location>
</feature>
<evidence type="ECO:0000256" key="1">
    <source>
        <dbReference type="SAM" id="MobiDB-lite"/>
    </source>
</evidence>
<dbReference type="EMBL" id="FXTJ01000006">
    <property type="protein sequence ID" value="SMO89817.1"/>
    <property type="molecule type" value="Genomic_DNA"/>
</dbReference>
<feature type="compositionally biased region" description="Basic and acidic residues" evidence="1">
    <location>
        <begin position="191"/>
        <end position="227"/>
    </location>
</feature>
<evidence type="ECO:0000313" key="3">
    <source>
        <dbReference type="Proteomes" id="UP000317484"/>
    </source>
</evidence>
<feature type="region of interest" description="Disordered" evidence="1">
    <location>
        <begin position="279"/>
        <end position="317"/>
    </location>
</feature>